<gene>
    <name evidence="4" type="ORF">ABUE30_15070</name>
</gene>
<dbReference type="RefSeq" id="WP_408624663.1">
    <property type="nucleotide sequence ID" value="NZ_JBEQCT010000008.1"/>
</dbReference>
<dbReference type="EC" id="2.3.1.-" evidence="4"/>
<dbReference type="InterPro" id="IPR024688">
    <property type="entry name" value="Mac_dom"/>
</dbReference>
<evidence type="ECO:0000313" key="5">
    <source>
        <dbReference type="Proteomes" id="UP001629953"/>
    </source>
</evidence>
<dbReference type="Pfam" id="PF00132">
    <property type="entry name" value="Hexapep"/>
    <property type="match status" value="1"/>
</dbReference>
<keyword evidence="2 4" id="KW-0808">Transferase</keyword>
<dbReference type="GO" id="GO:0016746">
    <property type="term" value="F:acyltransferase activity"/>
    <property type="evidence" value="ECO:0007669"/>
    <property type="project" value="UniProtKB-KW"/>
</dbReference>
<dbReference type="Proteomes" id="UP001629953">
    <property type="component" value="Unassembled WGS sequence"/>
</dbReference>
<name>A0ABW9G9J4_9GAMM</name>
<proteinExistence type="inferred from homology"/>
<dbReference type="EMBL" id="JBEQCT010000008">
    <property type="protein sequence ID" value="MFM2486364.1"/>
    <property type="molecule type" value="Genomic_DNA"/>
</dbReference>
<evidence type="ECO:0000259" key="3">
    <source>
        <dbReference type="SMART" id="SM01266"/>
    </source>
</evidence>
<comment type="similarity">
    <text evidence="1">Belongs to the transferase hexapeptide repeat family.</text>
</comment>
<dbReference type="InterPro" id="IPR001451">
    <property type="entry name" value="Hexapep"/>
</dbReference>
<accession>A0ABW9G9J4</accession>
<keyword evidence="5" id="KW-1185">Reference proteome</keyword>
<evidence type="ECO:0000256" key="2">
    <source>
        <dbReference type="ARBA" id="ARBA00022679"/>
    </source>
</evidence>
<reference evidence="4 5" key="1">
    <citation type="journal article" date="2013" name="Int. J. Syst. Evol. Microbiol.">
        <title>Celerinatantimonas yamalensis sp. nov., a cold-adapted diazotrophic bacterium from a cold permafrost brine.</title>
        <authorList>
            <person name="Shcherbakova V."/>
            <person name="Chuvilskaya N."/>
            <person name="Rivkina E."/>
            <person name="Demidov N."/>
            <person name="Uchaeva V."/>
            <person name="Suetin S."/>
            <person name="Suzina N."/>
            <person name="Gilichinsky D."/>
        </authorList>
    </citation>
    <scope>NUCLEOTIDE SEQUENCE [LARGE SCALE GENOMIC DNA]</scope>
    <source>
        <strain evidence="4 5">C7</strain>
    </source>
</reference>
<organism evidence="4 5">
    <name type="scientific">Celerinatantimonas yamalensis</name>
    <dbReference type="NCBI Taxonomy" id="559956"/>
    <lineage>
        <taxon>Bacteria</taxon>
        <taxon>Pseudomonadati</taxon>
        <taxon>Pseudomonadota</taxon>
        <taxon>Gammaproteobacteria</taxon>
        <taxon>Celerinatantimonadaceae</taxon>
        <taxon>Celerinatantimonas</taxon>
    </lineage>
</organism>
<feature type="domain" description="Maltose/galactoside acetyltransferase" evidence="3">
    <location>
        <begin position="4"/>
        <end position="58"/>
    </location>
</feature>
<dbReference type="InterPro" id="IPR051159">
    <property type="entry name" value="Hexapeptide_acetyltransf"/>
</dbReference>
<dbReference type="SMART" id="SM01266">
    <property type="entry name" value="Mac"/>
    <property type="match status" value="1"/>
</dbReference>
<dbReference type="PANTHER" id="PTHR23416:SF23">
    <property type="entry name" value="ACETYLTRANSFERASE C18B11.09C-RELATED"/>
    <property type="match status" value="1"/>
</dbReference>
<keyword evidence="4" id="KW-0012">Acyltransferase</keyword>
<dbReference type="InterPro" id="IPR011004">
    <property type="entry name" value="Trimer_LpxA-like_sf"/>
</dbReference>
<comment type="caution">
    <text evidence="4">The sequence shown here is derived from an EMBL/GenBank/DDBJ whole genome shotgun (WGS) entry which is preliminary data.</text>
</comment>
<dbReference type="Gene3D" id="2.160.10.10">
    <property type="entry name" value="Hexapeptide repeat proteins"/>
    <property type="match status" value="1"/>
</dbReference>
<dbReference type="PANTHER" id="PTHR23416">
    <property type="entry name" value="SIALIC ACID SYNTHASE-RELATED"/>
    <property type="match status" value="1"/>
</dbReference>
<dbReference type="CDD" id="cd03357">
    <property type="entry name" value="LbH_MAT_GAT"/>
    <property type="match status" value="1"/>
</dbReference>
<evidence type="ECO:0000313" key="4">
    <source>
        <dbReference type="EMBL" id="MFM2486364.1"/>
    </source>
</evidence>
<protein>
    <submittedName>
        <fullName evidence="4">Sugar O-acetyltransferase</fullName>
        <ecNumber evidence="4">2.3.1.-</ecNumber>
    </submittedName>
</protein>
<evidence type="ECO:0000256" key="1">
    <source>
        <dbReference type="ARBA" id="ARBA00007274"/>
    </source>
</evidence>
<dbReference type="Pfam" id="PF12464">
    <property type="entry name" value="Mac"/>
    <property type="match status" value="1"/>
</dbReference>
<sequence>MGAFETMIQGDRYWINDPQLIEIRLHTRELVDEFNQLAPRAEAERQHLFTQLFAEIGDDVHVEKPIHIDYGCNIHLGHHVFINFGWTVLDCAKVTIGDHVFIGPHVAMYTANHPLDKTTRANHIGDAEPITIGSNVWIGGNCIILPGVTIGDDCVIGAGSLVTTDIESGMLAMGQPCRAVRPVLEGAR</sequence>
<dbReference type="SUPFAM" id="SSF51161">
    <property type="entry name" value="Trimeric LpxA-like enzymes"/>
    <property type="match status" value="1"/>
</dbReference>